<organism evidence="1 2">
    <name type="scientific">Actinosynnema pretiosum subsp. pretiosum</name>
    <dbReference type="NCBI Taxonomy" id="103721"/>
    <lineage>
        <taxon>Bacteria</taxon>
        <taxon>Bacillati</taxon>
        <taxon>Actinomycetota</taxon>
        <taxon>Actinomycetes</taxon>
        <taxon>Pseudonocardiales</taxon>
        <taxon>Pseudonocardiaceae</taxon>
        <taxon>Actinosynnema</taxon>
    </lineage>
</organism>
<name>A0AA45R663_9PSEU</name>
<dbReference type="EMBL" id="CP073249">
    <property type="protein sequence ID" value="QUF06390.1"/>
    <property type="molecule type" value="Genomic_DNA"/>
</dbReference>
<evidence type="ECO:0000313" key="1">
    <source>
        <dbReference type="EMBL" id="QUF06390.1"/>
    </source>
</evidence>
<dbReference type="AlphaFoldDB" id="A0AA45R663"/>
<reference evidence="1" key="1">
    <citation type="submission" date="2021-04" db="EMBL/GenBank/DDBJ databases">
        <title>Genomic sequence of Actinosynnema pretiosum subsp. pretiosum ATCC 31280 (C-14919).</title>
        <authorList>
            <person name="Bai L."/>
            <person name="Wang X."/>
            <person name="Xiao Y."/>
        </authorList>
    </citation>
    <scope>NUCLEOTIDE SEQUENCE</scope>
    <source>
        <strain evidence="1">ATCC 31280</strain>
    </source>
</reference>
<accession>A0AA45R663</accession>
<gene>
    <name evidence="1" type="ORF">KCV87_10220</name>
</gene>
<proteinExistence type="predicted"/>
<protein>
    <submittedName>
        <fullName evidence="1">Uncharacterized protein</fullName>
    </submittedName>
</protein>
<sequence length="147" mass="15939">MADGFTALYRTGWSPRRVERPTASRGVAPADPVVRCEIRRVAPEAVVEESALDADPDTRDRLITLVLTQARQLGDALLGLAVDRGGTSRPLDLDGVVLGRPVPVDHVPDLLILRPEVAVRHPELSRCGLRVCGPFTAFDPAGLLDRF</sequence>
<dbReference type="Proteomes" id="UP000677152">
    <property type="component" value="Chromosome"/>
</dbReference>
<evidence type="ECO:0000313" key="2">
    <source>
        <dbReference type="Proteomes" id="UP000677152"/>
    </source>
</evidence>